<dbReference type="GO" id="GO:0001228">
    <property type="term" value="F:DNA-binding transcription activator activity, RNA polymerase II-specific"/>
    <property type="evidence" value="ECO:0007669"/>
    <property type="project" value="TreeGrafter"/>
</dbReference>
<evidence type="ECO:0000256" key="2">
    <source>
        <dbReference type="SAM" id="MobiDB-lite"/>
    </source>
</evidence>
<organism evidence="4 5">
    <name type="scientific">Lasiosphaeris hirsuta</name>
    <dbReference type="NCBI Taxonomy" id="260670"/>
    <lineage>
        <taxon>Eukaryota</taxon>
        <taxon>Fungi</taxon>
        <taxon>Dikarya</taxon>
        <taxon>Ascomycota</taxon>
        <taxon>Pezizomycotina</taxon>
        <taxon>Sordariomycetes</taxon>
        <taxon>Sordariomycetidae</taxon>
        <taxon>Sordariales</taxon>
        <taxon>Lasiosphaeriaceae</taxon>
        <taxon>Lasiosphaeris</taxon>
    </lineage>
</organism>
<dbReference type="SMART" id="SM00066">
    <property type="entry name" value="GAL4"/>
    <property type="match status" value="1"/>
</dbReference>
<comment type="caution">
    <text evidence="4">The sequence shown here is derived from an EMBL/GenBank/DDBJ whole genome shotgun (WGS) entry which is preliminary data.</text>
</comment>
<feature type="compositionally biased region" description="Low complexity" evidence="2">
    <location>
        <begin position="128"/>
        <end position="141"/>
    </location>
</feature>
<proteinExistence type="predicted"/>
<evidence type="ECO:0000313" key="5">
    <source>
        <dbReference type="Proteomes" id="UP001172102"/>
    </source>
</evidence>
<evidence type="ECO:0000313" key="4">
    <source>
        <dbReference type="EMBL" id="KAK0731022.1"/>
    </source>
</evidence>
<dbReference type="InterPro" id="IPR053157">
    <property type="entry name" value="Sterol_Uptake_Regulator"/>
</dbReference>
<gene>
    <name evidence="4" type="ORF">B0H67DRAFT_57346</name>
</gene>
<dbReference type="InterPro" id="IPR001138">
    <property type="entry name" value="Zn2Cys6_DnaBD"/>
</dbReference>
<keyword evidence="5" id="KW-1185">Reference proteome</keyword>
<feature type="domain" description="Zn(2)-C6 fungal-type" evidence="3">
    <location>
        <begin position="99"/>
        <end position="129"/>
    </location>
</feature>
<reference evidence="4" key="1">
    <citation type="submission" date="2023-06" db="EMBL/GenBank/DDBJ databases">
        <title>Genome-scale phylogeny and comparative genomics of the fungal order Sordariales.</title>
        <authorList>
            <consortium name="Lawrence Berkeley National Laboratory"/>
            <person name="Hensen N."/>
            <person name="Bonometti L."/>
            <person name="Westerberg I."/>
            <person name="Brannstrom I.O."/>
            <person name="Guillou S."/>
            <person name="Cros-Aarteil S."/>
            <person name="Calhoun S."/>
            <person name="Haridas S."/>
            <person name="Kuo A."/>
            <person name="Mondo S."/>
            <person name="Pangilinan J."/>
            <person name="Riley R."/>
            <person name="Labutti K."/>
            <person name="Andreopoulos B."/>
            <person name="Lipzen A."/>
            <person name="Chen C."/>
            <person name="Yanf M."/>
            <person name="Daum C."/>
            <person name="Ng V."/>
            <person name="Clum A."/>
            <person name="Steindorff A."/>
            <person name="Ohm R."/>
            <person name="Martin F."/>
            <person name="Silar P."/>
            <person name="Natvig D."/>
            <person name="Lalanne C."/>
            <person name="Gautier V."/>
            <person name="Ament-Velasquez S.L."/>
            <person name="Kruys A."/>
            <person name="Hutchinson M.I."/>
            <person name="Powell A.J."/>
            <person name="Barry K."/>
            <person name="Miller A.N."/>
            <person name="Grigoriev I.V."/>
            <person name="Debuchy R."/>
            <person name="Gladieux P."/>
            <person name="Thoren M.H."/>
            <person name="Johannesson H."/>
        </authorList>
    </citation>
    <scope>NUCLEOTIDE SEQUENCE</scope>
    <source>
        <strain evidence="4">SMH4607-1</strain>
    </source>
</reference>
<feature type="compositionally biased region" description="Low complexity" evidence="2">
    <location>
        <begin position="152"/>
        <end position="165"/>
    </location>
</feature>
<dbReference type="InterPro" id="IPR036864">
    <property type="entry name" value="Zn2-C6_fun-type_DNA-bd_sf"/>
</dbReference>
<dbReference type="Proteomes" id="UP001172102">
    <property type="component" value="Unassembled WGS sequence"/>
</dbReference>
<protein>
    <recommendedName>
        <fullName evidence="3">Zn(2)-C6 fungal-type domain-containing protein</fullName>
    </recommendedName>
</protein>
<dbReference type="PROSITE" id="PS50048">
    <property type="entry name" value="ZN2_CY6_FUNGAL_2"/>
    <property type="match status" value="1"/>
</dbReference>
<accession>A0AA40BB55</accession>
<name>A0AA40BB55_9PEZI</name>
<evidence type="ECO:0000259" key="3">
    <source>
        <dbReference type="PROSITE" id="PS50048"/>
    </source>
</evidence>
<dbReference type="SUPFAM" id="SSF57701">
    <property type="entry name" value="Zn2/Cys6 DNA-binding domain"/>
    <property type="match status" value="1"/>
</dbReference>
<dbReference type="PANTHER" id="PTHR47784:SF4">
    <property type="entry name" value="ZN(II)2CYS6 TRANSCRIPTION FACTOR (EUROFUNG)"/>
    <property type="match status" value="1"/>
</dbReference>
<dbReference type="CDD" id="cd00067">
    <property type="entry name" value="GAL4"/>
    <property type="match status" value="1"/>
</dbReference>
<dbReference type="EMBL" id="JAUKUA010000001">
    <property type="protein sequence ID" value="KAK0731022.1"/>
    <property type="molecule type" value="Genomic_DNA"/>
</dbReference>
<dbReference type="PROSITE" id="PS00463">
    <property type="entry name" value="ZN2_CY6_FUNGAL_1"/>
    <property type="match status" value="1"/>
</dbReference>
<sequence length="493" mass="55417">MHGSPHRPAPCCFYLTPQLPFYSTSVTPTFVTLMLKHSSEYEYLHSRRPKTDHSHHFTHTTNSSPQRTYQVPTLLRYLLDCLPVSVDMLRRSHKKSRAGCNECKRRHVKCDEQRPRCIICTLSERPCSYPSNSQSQPDQQPTLSRLSPPISNTPASTASTGASPAISVQHSPPRYPTLPDFPYEPSTPLPDTQVNLDHMALLIHFSVSDQIPDLDDDMFEMGSRLLYKSALEAPYLLYEMLAVSARRLSVLSSEKSETYLELSMSLQTKAVSLFNETVATATVDNCNCVPMMLFSAILNRHLLANLLARREQDLVVFLGHYTEYVGLGGGIKAITHSAWPVLVDSEMKDFLIWAACISRSTPVGNQCDPLRQLLSKAGDLDEPTKGACELAIHFLQVGFDIMLAKDVQNRRYMMPFSWSVIVPQDFTDLLEQRRPEALVILAYFGLLLHYSGHLWQIGGDSGSYIVTMIAQYLGPGWEDYVSWPLSMIAADPI</sequence>
<dbReference type="PANTHER" id="PTHR47784">
    <property type="entry name" value="STEROL UPTAKE CONTROL PROTEIN 2"/>
    <property type="match status" value="1"/>
</dbReference>
<evidence type="ECO:0000256" key="1">
    <source>
        <dbReference type="ARBA" id="ARBA00023242"/>
    </source>
</evidence>
<dbReference type="Gene3D" id="4.10.240.10">
    <property type="entry name" value="Zn(2)-C6 fungal-type DNA-binding domain"/>
    <property type="match status" value="1"/>
</dbReference>
<feature type="region of interest" description="Disordered" evidence="2">
    <location>
        <begin position="128"/>
        <end position="189"/>
    </location>
</feature>
<dbReference type="GO" id="GO:0008270">
    <property type="term" value="F:zinc ion binding"/>
    <property type="evidence" value="ECO:0007669"/>
    <property type="project" value="InterPro"/>
</dbReference>
<keyword evidence="1" id="KW-0539">Nucleus</keyword>
<dbReference type="Pfam" id="PF00172">
    <property type="entry name" value="Zn_clus"/>
    <property type="match status" value="1"/>
</dbReference>
<dbReference type="AlphaFoldDB" id="A0AA40BB55"/>